<dbReference type="GO" id="GO:0006508">
    <property type="term" value="P:proteolysis"/>
    <property type="evidence" value="ECO:0007669"/>
    <property type="project" value="UniProtKB-KW"/>
</dbReference>
<evidence type="ECO:0000259" key="5">
    <source>
        <dbReference type="PROSITE" id="PS51858"/>
    </source>
</evidence>
<sequence>SHHVELYIYDLSQGMSSMMSQMFLGRQIDGIWHTAVVVYGREYFFGAGGITSCPPGGTVLGQPTKKEIIGETFIPFQVFKDYVRGLAESTFKGSTYNLLKHNCNNFSEDLCQFLCGCSIPKYILDLPADFLSTPLGQTIIPLIESLSNNSSQANGNSFSFEPQIQRQRETVSPEFDQLNSQIEAARQQSIELNDRRNKIKDKIDKKTKKKEKKSKKTKQSSNSPESDSNSTGMSETEQQTNGSVTNGDGQSDIPAEMLLPSDKVREEEEAERLAEEERKKNREPPIVFHDIDPKIELESLVNLVDDKLVEEEKIALEELHQYLLLGEGAWALGDGFLVFVGRILRDPIISTEARVHLLRALACAALKDDIILLLHQDRREHVLMNYAQDIERHKPEEQQAIALLMCNLFENSNPSEWLLYISEWSYNNQQTSNIRATTKVAVHCLLAACPKLMDLGSAIVHNLACKEVKTVVFDDVAVEISMALLQFFSNKPSEEHLFRAMKALSKFVLVSSDIPQLVQMIGPHPKTFTGASERVDLLIEQISKKVR</sequence>
<keyword evidence="3" id="KW-0378">Hydrolase</keyword>
<protein>
    <submittedName>
        <fullName evidence="6">Putative muscle system process</fullName>
    </submittedName>
</protein>
<reference evidence="6" key="1">
    <citation type="journal article" date="2014" name="Insect Biochem. Mol. Biol.">
        <title>An insight into the sialome of the frog biting fly, Corethrella appendiculata.</title>
        <authorList>
            <person name="Ribeiro J.M.C."/>
            <person name="Chagas A.C."/>
            <person name="Pham V.M."/>
            <person name="Lounibos L.P."/>
            <person name="Calvo E."/>
        </authorList>
    </citation>
    <scope>NUCLEOTIDE SEQUENCE</scope>
    <source>
        <tissue evidence="6">Salivary glands</tissue>
    </source>
</reference>
<feature type="compositionally biased region" description="Polar residues" evidence="4">
    <location>
        <begin position="231"/>
        <end position="249"/>
    </location>
</feature>
<dbReference type="PANTHER" id="PTHR12378:SF7">
    <property type="entry name" value="DESUMOYLATING ISOPEPTIDASE 1"/>
    <property type="match status" value="1"/>
</dbReference>
<dbReference type="PANTHER" id="PTHR12378">
    <property type="entry name" value="DESUMOYLATING ISOPEPTIDASE"/>
    <property type="match status" value="1"/>
</dbReference>
<feature type="compositionally biased region" description="Low complexity" evidence="4">
    <location>
        <begin position="220"/>
        <end position="230"/>
    </location>
</feature>
<dbReference type="PROSITE" id="PS51858">
    <property type="entry name" value="PPPDE"/>
    <property type="match status" value="1"/>
</dbReference>
<keyword evidence="2" id="KW-0645">Protease</keyword>
<name>U5ES88_9DIPT</name>
<feature type="region of interest" description="Disordered" evidence="4">
    <location>
        <begin position="187"/>
        <end position="281"/>
    </location>
</feature>
<feature type="compositionally biased region" description="Basic residues" evidence="4">
    <location>
        <begin position="205"/>
        <end position="218"/>
    </location>
</feature>
<dbReference type="InterPro" id="IPR008580">
    <property type="entry name" value="PPPDE_dom"/>
</dbReference>
<feature type="compositionally biased region" description="Basic and acidic residues" evidence="4">
    <location>
        <begin position="192"/>
        <end position="204"/>
    </location>
</feature>
<dbReference type="InterPro" id="IPR042266">
    <property type="entry name" value="PPPDE_sf"/>
</dbReference>
<dbReference type="AlphaFoldDB" id="U5ES88"/>
<dbReference type="Pfam" id="PF05903">
    <property type="entry name" value="Peptidase_C97"/>
    <property type="match status" value="1"/>
</dbReference>
<dbReference type="EMBL" id="GANO01003355">
    <property type="protein sequence ID" value="JAB56516.1"/>
    <property type="molecule type" value="mRNA"/>
</dbReference>
<dbReference type="GO" id="GO:0070646">
    <property type="term" value="P:protein modification by small protein removal"/>
    <property type="evidence" value="ECO:0007669"/>
    <property type="project" value="TreeGrafter"/>
</dbReference>
<organism evidence="6">
    <name type="scientific">Corethrella appendiculata</name>
    <dbReference type="NCBI Taxonomy" id="1370023"/>
    <lineage>
        <taxon>Eukaryota</taxon>
        <taxon>Metazoa</taxon>
        <taxon>Ecdysozoa</taxon>
        <taxon>Arthropoda</taxon>
        <taxon>Hexapoda</taxon>
        <taxon>Insecta</taxon>
        <taxon>Pterygota</taxon>
        <taxon>Neoptera</taxon>
        <taxon>Endopterygota</taxon>
        <taxon>Diptera</taxon>
        <taxon>Nematocera</taxon>
        <taxon>Culicoidea</taxon>
        <taxon>Chaoboridae</taxon>
        <taxon>Corethrella</taxon>
    </lineage>
</organism>
<proteinExistence type="evidence at transcript level"/>
<feature type="domain" description="PPPDE" evidence="5">
    <location>
        <begin position="2"/>
        <end position="144"/>
    </location>
</feature>
<evidence type="ECO:0000256" key="1">
    <source>
        <dbReference type="ARBA" id="ARBA00008140"/>
    </source>
</evidence>
<evidence type="ECO:0000256" key="4">
    <source>
        <dbReference type="SAM" id="MobiDB-lite"/>
    </source>
</evidence>
<feature type="compositionally biased region" description="Basic and acidic residues" evidence="4">
    <location>
        <begin position="262"/>
        <end position="281"/>
    </location>
</feature>
<dbReference type="GO" id="GO:0008233">
    <property type="term" value="F:peptidase activity"/>
    <property type="evidence" value="ECO:0007669"/>
    <property type="project" value="UniProtKB-KW"/>
</dbReference>
<accession>U5ES88</accession>
<evidence type="ECO:0000256" key="3">
    <source>
        <dbReference type="ARBA" id="ARBA00022801"/>
    </source>
</evidence>
<feature type="non-terminal residue" evidence="6">
    <location>
        <position position="1"/>
    </location>
</feature>
<dbReference type="SMART" id="SM01179">
    <property type="entry name" value="DUF862"/>
    <property type="match status" value="1"/>
</dbReference>
<dbReference type="Gene3D" id="3.90.1720.30">
    <property type="entry name" value="PPPDE domains"/>
    <property type="match status" value="1"/>
</dbReference>
<evidence type="ECO:0000256" key="2">
    <source>
        <dbReference type="ARBA" id="ARBA00022670"/>
    </source>
</evidence>
<comment type="similarity">
    <text evidence="1">Belongs to the DeSI family.</text>
</comment>
<evidence type="ECO:0000313" key="6">
    <source>
        <dbReference type="EMBL" id="JAB56516.1"/>
    </source>
</evidence>